<dbReference type="Pfam" id="PF07898">
    <property type="entry name" value="DUF1676"/>
    <property type="match status" value="1"/>
</dbReference>
<evidence type="ECO:0000313" key="4">
    <source>
        <dbReference type="EMBL" id="ALC46826.1"/>
    </source>
</evidence>
<feature type="compositionally biased region" description="Basic residues" evidence="1">
    <location>
        <begin position="164"/>
        <end position="204"/>
    </location>
</feature>
<keyword evidence="3" id="KW-0732">Signal</keyword>
<accession>A0A0M4EPN1</accession>
<reference evidence="4 5" key="1">
    <citation type="submission" date="2015-08" db="EMBL/GenBank/DDBJ databases">
        <title>Ancestral chromatin configuration constrains chromatin evolution on differentiating sex chromosomes in Drosophila.</title>
        <authorList>
            <person name="Zhou Q."/>
            <person name="Bachtrog D."/>
        </authorList>
    </citation>
    <scope>NUCLEOTIDE SEQUENCE [LARGE SCALE GENOMIC DNA]</scope>
    <source>
        <tissue evidence="4">Whole larvae</tissue>
    </source>
</reference>
<dbReference type="GO" id="GO:0016020">
    <property type="term" value="C:membrane"/>
    <property type="evidence" value="ECO:0007669"/>
    <property type="project" value="TreeGrafter"/>
</dbReference>
<protein>
    <submittedName>
        <fullName evidence="4">Osi10</fullName>
    </submittedName>
</protein>
<evidence type="ECO:0000313" key="5">
    <source>
        <dbReference type="Proteomes" id="UP000494163"/>
    </source>
</evidence>
<name>A0A0M4EPN1_DROBS</name>
<evidence type="ECO:0000256" key="2">
    <source>
        <dbReference type="SAM" id="Phobius"/>
    </source>
</evidence>
<dbReference type="OMA" id="WQINEYL"/>
<evidence type="ECO:0000256" key="3">
    <source>
        <dbReference type="SAM" id="SignalP"/>
    </source>
</evidence>
<keyword evidence="2" id="KW-0812">Transmembrane</keyword>
<feature type="compositionally biased region" description="Polar residues" evidence="1">
    <location>
        <begin position="285"/>
        <end position="296"/>
    </location>
</feature>
<organism evidence="4 5">
    <name type="scientific">Drosophila busckii</name>
    <name type="common">Fruit fly</name>
    <dbReference type="NCBI Taxonomy" id="30019"/>
    <lineage>
        <taxon>Eukaryota</taxon>
        <taxon>Metazoa</taxon>
        <taxon>Ecdysozoa</taxon>
        <taxon>Arthropoda</taxon>
        <taxon>Hexapoda</taxon>
        <taxon>Insecta</taxon>
        <taxon>Pterygota</taxon>
        <taxon>Neoptera</taxon>
        <taxon>Endopterygota</taxon>
        <taxon>Diptera</taxon>
        <taxon>Brachycera</taxon>
        <taxon>Muscomorpha</taxon>
        <taxon>Ephydroidea</taxon>
        <taxon>Drosophilidae</taxon>
        <taxon>Drosophila</taxon>
    </lineage>
</organism>
<keyword evidence="5" id="KW-1185">Reference proteome</keyword>
<dbReference type="InterPro" id="IPR012464">
    <property type="entry name" value="DUF1676"/>
</dbReference>
<dbReference type="PANTHER" id="PTHR21879:SF24">
    <property type="entry name" value="OSIRIS 10B"/>
    <property type="match status" value="1"/>
</dbReference>
<sequence length="323" mass="35663">MRRLLLCLLHCHWLLQIKSEAAGNDSVLSSNWTARSFGRSLQQCLSGGAMWQCLSGEAERWLDAAALDKSSWQLSEYMSLEPELETENQTAAGKSARSGSGLTEKLLQLAQGRALRLRLPRQLTISNAIDELEVDQGTVANVDDKVDKLLAGFGSFDMHATTTVKKKTKKKKYKPKKKKKKKKKEKKKKEKKKKKKGKGRKKKDKDKNMAMMGGMIMMATFAQMFLGKVILIAGSAFIMAKIALAISLLGSLKKGSAGSGSGSSPEHVIVASGGHSHESGWHRSMPSQQWQTTTAEPEQDQDQAYYAYEATEMQRRRAAIGAV</sequence>
<keyword evidence="2" id="KW-1133">Transmembrane helix</keyword>
<dbReference type="PANTHER" id="PTHR21879">
    <property type="entry name" value="FI03362P-RELATED-RELATED"/>
    <property type="match status" value="1"/>
</dbReference>
<feature type="transmembrane region" description="Helical" evidence="2">
    <location>
        <begin position="225"/>
        <end position="249"/>
    </location>
</feature>
<gene>
    <name evidence="4" type="ORF">Dbus_chr3Rg1576</name>
</gene>
<dbReference type="Proteomes" id="UP000494163">
    <property type="component" value="Chromosome 3R"/>
</dbReference>
<feature type="signal peptide" evidence="3">
    <location>
        <begin position="1"/>
        <end position="23"/>
    </location>
</feature>
<dbReference type="OrthoDB" id="8197686at2759"/>
<dbReference type="EMBL" id="CP012526">
    <property type="protein sequence ID" value="ALC46826.1"/>
    <property type="molecule type" value="Genomic_DNA"/>
</dbReference>
<feature type="region of interest" description="Disordered" evidence="1">
    <location>
        <begin position="273"/>
        <end position="298"/>
    </location>
</feature>
<keyword evidence="2" id="KW-0472">Membrane</keyword>
<feature type="chain" id="PRO_5005793570" evidence="3">
    <location>
        <begin position="24"/>
        <end position="323"/>
    </location>
</feature>
<proteinExistence type="predicted"/>
<feature type="region of interest" description="Disordered" evidence="1">
    <location>
        <begin position="164"/>
        <end position="209"/>
    </location>
</feature>
<evidence type="ECO:0000256" key="1">
    <source>
        <dbReference type="SAM" id="MobiDB-lite"/>
    </source>
</evidence>
<dbReference type="AlphaFoldDB" id="A0A0M4EPN1"/>